<evidence type="ECO:0000313" key="1">
    <source>
        <dbReference type="EMBL" id="BED91635.1"/>
    </source>
</evidence>
<name>A0AA48L0P0_9FIRM</name>
<organism evidence="1">
    <name type="scientific">Candidatus Improbicoccus pseudotrichonymphae</name>
    <dbReference type="NCBI Taxonomy" id="3033792"/>
    <lineage>
        <taxon>Bacteria</taxon>
        <taxon>Bacillati</taxon>
        <taxon>Bacillota</taxon>
        <taxon>Clostridia</taxon>
        <taxon>Candidatus Improbicoccus</taxon>
    </lineage>
</organism>
<dbReference type="Proteomes" id="UP001337580">
    <property type="component" value="Chromosome"/>
</dbReference>
<proteinExistence type="predicted"/>
<protein>
    <submittedName>
        <fullName evidence="1">Uncharacterized protein</fullName>
    </submittedName>
</protein>
<dbReference type="SUPFAM" id="SSF49464">
    <property type="entry name" value="Carboxypeptidase regulatory domain-like"/>
    <property type="match status" value="1"/>
</dbReference>
<gene>
    <name evidence="1" type="ORF">CfP315_0142</name>
</gene>
<reference evidence="1" key="1">
    <citation type="journal article" date="2023" name="ISME J.">
        <title>Emergence of putative energy parasites within Clostridia revealed by genome analysis of a novel endosymbiotic clade.</title>
        <authorList>
            <person name="Takahashi K."/>
            <person name="Kuwahara H."/>
            <person name="Horikawa Y."/>
            <person name="Izawa K."/>
            <person name="Kato D."/>
            <person name="Inagaki T."/>
            <person name="Yuki M."/>
            <person name="Ohkuma M."/>
            <person name="Hongoh Y."/>
        </authorList>
    </citation>
    <scope>NUCLEOTIDE SEQUENCE</scope>
    <source>
        <strain evidence="1">CfP3-15</strain>
    </source>
</reference>
<sequence>MKIIHRASLAIRLNDIGFKTSVKGAVILFNNEQKPYVLKSDGNYVFYDLEPMNYKVSVECNGYVDLEFEVNIRENEVKQVMFDMSYSTKNSSILSIPRFNFKLKQKELSNVMINVILMDSTNLKIIEPAPKNSEMVKLNLEDDKSLILQNYICLSKTAKTKMFLMGYDASTKSYILNEPLSEDINENFKIYTCWDLKTNSDGSIIIPYVNRFMKDMEKINFLFSFNEIRRKGTVITEKYERNNKEMMINTRKTKKELNF</sequence>
<dbReference type="KEGG" id="ips:CfP315_0142"/>
<dbReference type="InterPro" id="IPR008969">
    <property type="entry name" value="CarboxyPept-like_regulatory"/>
</dbReference>
<dbReference type="AlphaFoldDB" id="A0AA48L0P0"/>
<dbReference type="Gene3D" id="2.60.40.1120">
    <property type="entry name" value="Carboxypeptidase-like, regulatory domain"/>
    <property type="match status" value="1"/>
</dbReference>
<dbReference type="EMBL" id="AP027924">
    <property type="protein sequence ID" value="BED91635.1"/>
    <property type="molecule type" value="Genomic_DNA"/>
</dbReference>
<accession>A0AA48L0P0</accession>